<dbReference type="EMBL" id="JACXVP010000002">
    <property type="protein sequence ID" value="KAG5623575.1"/>
    <property type="molecule type" value="Genomic_DNA"/>
</dbReference>
<evidence type="ECO:0000256" key="6">
    <source>
        <dbReference type="ARBA" id="ARBA00022723"/>
    </source>
</evidence>
<feature type="chain" id="PRO_5039924581" description="peroxidase" evidence="14">
    <location>
        <begin position="28"/>
        <end position="193"/>
    </location>
</feature>
<evidence type="ECO:0000256" key="9">
    <source>
        <dbReference type="PIRSR" id="PIRSR600823-1"/>
    </source>
</evidence>
<comment type="caution">
    <text evidence="16">The sequence shown here is derived from an EMBL/GenBank/DDBJ whole genome shotgun (WGS) entry which is preliminary data.</text>
</comment>
<keyword evidence="7" id="KW-0560">Oxidoreductase</keyword>
<dbReference type="GO" id="GO:0020037">
    <property type="term" value="F:heme binding"/>
    <property type="evidence" value="ECO:0007669"/>
    <property type="project" value="InterPro"/>
</dbReference>
<feature type="binding site" evidence="10">
    <location>
        <position position="87"/>
    </location>
    <ligand>
        <name>Ca(2+)</name>
        <dbReference type="ChEBI" id="CHEBI:29108"/>
        <label>1</label>
    </ligand>
</feature>
<feature type="binding site" evidence="10">
    <location>
        <position position="89"/>
    </location>
    <ligand>
        <name>Ca(2+)</name>
        <dbReference type="ChEBI" id="CHEBI:29108"/>
        <label>1</label>
    </ligand>
</feature>
<name>A0A9J6AHS4_SOLCO</name>
<comment type="cofactor">
    <cofactor evidence="2">
        <name>heme b</name>
        <dbReference type="ChEBI" id="CHEBI:60344"/>
    </cofactor>
</comment>
<dbReference type="InterPro" id="IPR000823">
    <property type="entry name" value="Peroxidase_pln"/>
</dbReference>
<dbReference type="Pfam" id="PF00141">
    <property type="entry name" value="peroxidase"/>
    <property type="match status" value="1"/>
</dbReference>
<comment type="cofactor">
    <cofactor evidence="10">
        <name>Ca(2+)</name>
        <dbReference type="ChEBI" id="CHEBI:29108"/>
    </cofactor>
    <text evidence="10">Binds 2 calcium ions per subunit.</text>
</comment>
<dbReference type="PANTHER" id="PTHR31235">
    <property type="entry name" value="PEROXIDASE 25-RELATED"/>
    <property type="match status" value="1"/>
</dbReference>
<dbReference type="AlphaFoldDB" id="A0A9J6AHS4"/>
<protein>
    <recommendedName>
        <fullName evidence="3">peroxidase</fullName>
        <ecNumber evidence="3">1.11.1.7</ecNumber>
    </recommendedName>
</protein>
<evidence type="ECO:0000313" key="16">
    <source>
        <dbReference type="EMBL" id="KAG5623575.1"/>
    </source>
</evidence>
<evidence type="ECO:0000256" key="11">
    <source>
        <dbReference type="PIRSR" id="PIRSR600823-4"/>
    </source>
</evidence>
<feature type="domain" description="Plant heme peroxidase family profile" evidence="15">
    <location>
        <begin position="40"/>
        <end position="158"/>
    </location>
</feature>
<proteinExistence type="inferred from homology"/>
<evidence type="ECO:0000256" key="1">
    <source>
        <dbReference type="ARBA" id="ARBA00000189"/>
    </source>
</evidence>
<dbReference type="InterPro" id="IPR010255">
    <property type="entry name" value="Haem_peroxidase_sf"/>
</dbReference>
<dbReference type="PRINTS" id="PR00461">
    <property type="entry name" value="PLPEROXIDASE"/>
</dbReference>
<dbReference type="GO" id="GO:0140825">
    <property type="term" value="F:lactoperoxidase activity"/>
    <property type="evidence" value="ECO:0007669"/>
    <property type="project" value="UniProtKB-EC"/>
</dbReference>
<evidence type="ECO:0000256" key="4">
    <source>
        <dbReference type="ARBA" id="ARBA00022559"/>
    </source>
</evidence>
<feature type="binding site" evidence="10">
    <location>
        <position position="104"/>
    </location>
    <ligand>
        <name>Ca(2+)</name>
        <dbReference type="ChEBI" id="CHEBI:29108"/>
        <label>1</label>
    </ligand>
</feature>
<evidence type="ECO:0000256" key="5">
    <source>
        <dbReference type="ARBA" id="ARBA00022617"/>
    </source>
</evidence>
<feature type="signal peptide" evidence="14">
    <location>
        <begin position="1"/>
        <end position="27"/>
    </location>
</feature>
<organism evidence="16 17">
    <name type="scientific">Solanum commersonii</name>
    <name type="common">Commerson's wild potato</name>
    <name type="synonym">Commerson's nightshade</name>
    <dbReference type="NCBI Taxonomy" id="4109"/>
    <lineage>
        <taxon>Eukaryota</taxon>
        <taxon>Viridiplantae</taxon>
        <taxon>Streptophyta</taxon>
        <taxon>Embryophyta</taxon>
        <taxon>Tracheophyta</taxon>
        <taxon>Spermatophyta</taxon>
        <taxon>Magnoliopsida</taxon>
        <taxon>eudicotyledons</taxon>
        <taxon>Gunneridae</taxon>
        <taxon>Pentapetalae</taxon>
        <taxon>asterids</taxon>
        <taxon>lamiids</taxon>
        <taxon>Solanales</taxon>
        <taxon>Solanaceae</taxon>
        <taxon>Solanoideae</taxon>
        <taxon>Solaneae</taxon>
        <taxon>Solanum</taxon>
    </lineage>
</organism>
<keyword evidence="5" id="KW-0349">Heme</keyword>
<evidence type="ECO:0000256" key="7">
    <source>
        <dbReference type="ARBA" id="ARBA00023002"/>
    </source>
</evidence>
<dbReference type="OrthoDB" id="2113341at2759"/>
<accession>A0A9J6AHS4</accession>
<dbReference type="InterPro" id="IPR002016">
    <property type="entry name" value="Haem_peroxidase"/>
</dbReference>
<keyword evidence="4" id="KW-0575">Peroxidase</keyword>
<feature type="disulfide bond" evidence="12">
    <location>
        <begin position="83"/>
        <end position="88"/>
    </location>
</feature>
<gene>
    <name evidence="16" type="ORF">H5410_008793</name>
</gene>
<dbReference type="GO" id="GO:0046872">
    <property type="term" value="F:metal ion binding"/>
    <property type="evidence" value="ECO:0007669"/>
    <property type="project" value="UniProtKB-KW"/>
</dbReference>
<evidence type="ECO:0000256" key="12">
    <source>
        <dbReference type="PIRSR" id="PIRSR600823-5"/>
    </source>
</evidence>
<dbReference type="Gene3D" id="1.10.520.10">
    <property type="match status" value="1"/>
</dbReference>
<sequence length="193" mass="21799">MFSKNWALMAVFSFLVICLVTTMAAQAEVDPGSASGFPFLLRYNYYDEKCEDLEGIVWSKMKTIVQLQHNAPAQLLRLMFHDCFIGGCDASVLLADRNENGTVEREAIPNRMLHDFNFIDTIKDEIEEACPRVVSYSDILVGGSYFPVLTGRRDSNESFLDNHYYKTLMRGRGLLFADQQLMANEKTAAAVTD</sequence>
<evidence type="ECO:0000256" key="3">
    <source>
        <dbReference type="ARBA" id="ARBA00012313"/>
    </source>
</evidence>
<keyword evidence="12" id="KW-1015">Disulfide bond</keyword>
<keyword evidence="10" id="KW-0106">Calcium</keyword>
<feature type="active site" description="Proton acceptor" evidence="9">
    <location>
        <position position="81"/>
    </location>
</feature>
<dbReference type="Gene3D" id="1.10.420.10">
    <property type="entry name" value="Peroxidase, domain 2"/>
    <property type="match status" value="1"/>
</dbReference>
<keyword evidence="8" id="KW-0408">Iron</keyword>
<keyword evidence="14" id="KW-0732">Signal</keyword>
<evidence type="ECO:0000259" key="15">
    <source>
        <dbReference type="PROSITE" id="PS50873"/>
    </source>
</evidence>
<evidence type="ECO:0000256" key="2">
    <source>
        <dbReference type="ARBA" id="ARBA00001970"/>
    </source>
</evidence>
<dbReference type="EC" id="1.11.1.7" evidence="3"/>
<evidence type="ECO:0000256" key="8">
    <source>
        <dbReference type="ARBA" id="ARBA00023004"/>
    </source>
</evidence>
<evidence type="ECO:0000256" key="13">
    <source>
        <dbReference type="RuleBase" id="RU004241"/>
    </source>
</evidence>
<evidence type="ECO:0000256" key="10">
    <source>
        <dbReference type="PIRSR" id="PIRSR600823-3"/>
    </source>
</evidence>
<evidence type="ECO:0000256" key="14">
    <source>
        <dbReference type="SAM" id="SignalP"/>
    </source>
</evidence>
<feature type="site" description="Transition state stabilizer" evidence="11">
    <location>
        <position position="77"/>
    </location>
</feature>
<keyword evidence="17" id="KW-1185">Reference proteome</keyword>
<feature type="disulfide bond" evidence="12">
    <location>
        <begin position="50"/>
        <end position="130"/>
    </location>
</feature>
<comment type="similarity">
    <text evidence="13">Belongs to the peroxidase family.</text>
</comment>
<dbReference type="Proteomes" id="UP000824120">
    <property type="component" value="Chromosome 2"/>
</dbReference>
<keyword evidence="6 10" id="KW-0479">Metal-binding</keyword>
<dbReference type="PRINTS" id="PR00458">
    <property type="entry name" value="PEROXIDASE"/>
</dbReference>
<evidence type="ECO:0000313" key="17">
    <source>
        <dbReference type="Proteomes" id="UP000824120"/>
    </source>
</evidence>
<feature type="binding site" evidence="10">
    <location>
        <position position="91"/>
    </location>
    <ligand>
        <name>Ca(2+)</name>
        <dbReference type="ChEBI" id="CHEBI:29108"/>
        <label>1</label>
    </ligand>
</feature>
<dbReference type="GO" id="GO:0006979">
    <property type="term" value="P:response to oxidative stress"/>
    <property type="evidence" value="ECO:0007669"/>
    <property type="project" value="InterPro"/>
</dbReference>
<feature type="binding site" evidence="10">
    <location>
        <position position="82"/>
    </location>
    <ligand>
        <name>Ca(2+)</name>
        <dbReference type="ChEBI" id="CHEBI:29108"/>
        <label>1</label>
    </ligand>
</feature>
<comment type="catalytic activity">
    <reaction evidence="1">
        <text>2 a phenolic donor + H2O2 = 2 a phenolic radical donor + 2 H2O</text>
        <dbReference type="Rhea" id="RHEA:56136"/>
        <dbReference type="ChEBI" id="CHEBI:15377"/>
        <dbReference type="ChEBI" id="CHEBI:16240"/>
        <dbReference type="ChEBI" id="CHEBI:139520"/>
        <dbReference type="ChEBI" id="CHEBI:139521"/>
        <dbReference type="EC" id="1.11.1.7"/>
    </reaction>
</comment>
<dbReference type="SUPFAM" id="SSF48113">
    <property type="entry name" value="Heme-dependent peroxidases"/>
    <property type="match status" value="1"/>
</dbReference>
<dbReference type="PROSITE" id="PS50873">
    <property type="entry name" value="PEROXIDASE_4"/>
    <property type="match status" value="1"/>
</dbReference>
<reference evidence="16 17" key="1">
    <citation type="submission" date="2020-09" db="EMBL/GenBank/DDBJ databases">
        <title>De no assembly of potato wild relative species, Solanum commersonii.</title>
        <authorList>
            <person name="Cho K."/>
        </authorList>
    </citation>
    <scope>NUCLEOTIDE SEQUENCE [LARGE SCALE GENOMIC DNA]</scope>
    <source>
        <strain evidence="16">LZ3.2</strain>
        <tissue evidence="16">Leaf</tissue>
    </source>
</reference>